<dbReference type="InterPro" id="IPR012340">
    <property type="entry name" value="NA-bd_OB-fold"/>
</dbReference>
<dbReference type="AlphaFoldDB" id="A0A1G8ACM1"/>
<proteinExistence type="inferred from homology"/>
<dbReference type="EMBL" id="LT629692">
    <property type="protein sequence ID" value="SDH18627.1"/>
    <property type="molecule type" value="Genomic_DNA"/>
</dbReference>
<evidence type="ECO:0000256" key="2">
    <source>
        <dbReference type="HAMAP-Rule" id="MF_00984"/>
    </source>
</evidence>
<evidence type="ECO:0000256" key="4">
    <source>
        <dbReference type="SAM" id="MobiDB-lite"/>
    </source>
</evidence>
<accession>A0A1G8ACM1</accession>
<dbReference type="OrthoDB" id="4427276at2"/>
<dbReference type="GO" id="GO:0006260">
    <property type="term" value="P:DNA replication"/>
    <property type="evidence" value="ECO:0007669"/>
    <property type="project" value="InterPro"/>
</dbReference>
<dbReference type="Pfam" id="PF00436">
    <property type="entry name" value="SSB"/>
    <property type="match status" value="1"/>
</dbReference>
<dbReference type="Proteomes" id="UP000199009">
    <property type="component" value="Chromosome I"/>
</dbReference>
<evidence type="ECO:0000313" key="5">
    <source>
        <dbReference type="EMBL" id="SDH18627.1"/>
    </source>
</evidence>
<dbReference type="PANTHER" id="PTHR10302:SF0">
    <property type="entry name" value="SINGLE-STRANDED DNA-BINDING PROTEIN, MITOCHONDRIAL"/>
    <property type="match status" value="1"/>
</dbReference>
<dbReference type="GO" id="GO:0009295">
    <property type="term" value="C:nucleoid"/>
    <property type="evidence" value="ECO:0007669"/>
    <property type="project" value="TreeGrafter"/>
</dbReference>
<organism evidence="5 6">
    <name type="scientific">Microbacterium pygmaeum</name>
    <dbReference type="NCBI Taxonomy" id="370764"/>
    <lineage>
        <taxon>Bacteria</taxon>
        <taxon>Bacillati</taxon>
        <taxon>Actinomycetota</taxon>
        <taxon>Actinomycetes</taxon>
        <taxon>Micrococcales</taxon>
        <taxon>Microbacteriaceae</taxon>
        <taxon>Microbacterium</taxon>
    </lineage>
</organism>
<feature type="region of interest" description="Disordered" evidence="4">
    <location>
        <begin position="144"/>
        <end position="166"/>
    </location>
</feature>
<reference evidence="5 6" key="1">
    <citation type="submission" date="2016-10" db="EMBL/GenBank/DDBJ databases">
        <authorList>
            <person name="de Groot N.N."/>
        </authorList>
    </citation>
    <scope>NUCLEOTIDE SEQUENCE [LARGE SCALE GENOMIC DNA]</scope>
    <source>
        <strain evidence="5 6">DSM 23142</strain>
    </source>
</reference>
<dbReference type="STRING" id="370764.SAMN04489810_2331"/>
<name>A0A1G8ACM1_9MICO</name>
<dbReference type="Gene3D" id="2.40.50.140">
    <property type="entry name" value="Nucleic acid-binding proteins"/>
    <property type="match status" value="1"/>
</dbReference>
<keyword evidence="6" id="KW-1185">Reference proteome</keyword>
<dbReference type="HAMAP" id="MF_00984">
    <property type="entry name" value="SSB"/>
    <property type="match status" value="1"/>
</dbReference>
<dbReference type="InterPro" id="IPR011344">
    <property type="entry name" value="ssDNA-bd"/>
</dbReference>
<protein>
    <recommendedName>
        <fullName evidence="2 3">Single-stranded DNA-binding protein</fullName>
        <shortName evidence="2">SSB</shortName>
    </recommendedName>
</protein>
<sequence>MSDTITLIGNIATPPERKITATGLVITSFRLATNDRRFDKRTESWIDGEPNYFSVSAFRALAENAFYSLHKGERVIVTGRLRLKEWETATSKGWAAEIEADSLGPDLQFGTTRFEKYRKPAEPAQDEQRDDWAVAAIGADQSEIAASEAEASTEEELVLSGTETPF</sequence>
<dbReference type="GO" id="GO:0003697">
    <property type="term" value="F:single-stranded DNA binding"/>
    <property type="evidence" value="ECO:0007669"/>
    <property type="project" value="UniProtKB-UniRule"/>
</dbReference>
<dbReference type="RefSeq" id="WP_157681853.1">
    <property type="nucleotide sequence ID" value="NZ_LT629692.1"/>
</dbReference>
<keyword evidence="1 2" id="KW-0238">DNA-binding</keyword>
<evidence type="ECO:0000256" key="3">
    <source>
        <dbReference type="RuleBase" id="RU000524"/>
    </source>
</evidence>
<dbReference type="CDD" id="cd04496">
    <property type="entry name" value="SSB_OBF"/>
    <property type="match status" value="1"/>
</dbReference>
<dbReference type="InterPro" id="IPR000424">
    <property type="entry name" value="Primosome_PriB/ssb"/>
</dbReference>
<comment type="subunit">
    <text evidence="2">Homotetramer.</text>
</comment>
<gene>
    <name evidence="5" type="ORF">SAMN04489810_2331</name>
</gene>
<dbReference type="NCBIfam" id="TIGR00621">
    <property type="entry name" value="ssb"/>
    <property type="match status" value="1"/>
</dbReference>
<evidence type="ECO:0000256" key="1">
    <source>
        <dbReference type="ARBA" id="ARBA00023125"/>
    </source>
</evidence>
<dbReference type="SUPFAM" id="SSF50249">
    <property type="entry name" value="Nucleic acid-binding proteins"/>
    <property type="match status" value="1"/>
</dbReference>
<comment type="caution">
    <text evidence="2">Lacks conserved residue(s) required for the propagation of feature annotation.</text>
</comment>
<dbReference type="PANTHER" id="PTHR10302">
    <property type="entry name" value="SINGLE-STRANDED DNA-BINDING PROTEIN"/>
    <property type="match status" value="1"/>
</dbReference>
<dbReference type="PROSITE" id="PS50935">
    <property type="entry name" value="SSB"/>
    <property type="match status" value="1"/>
</dbReference>
<evidence type="ECO:0000313" key="6">
    <source>
        <dbReference type="Proteomes" id="UP000199009"/>
    </source>
</evidence>